<dbReference type="PRINTS" id="PR00053">
    <property type="entry name" value="FORKHEAD"/>
</dbReference>
<accession>A0AAN7GQY1</accession>
<feature type="compositionally biased region" description="Polar residues" evidence="4">
    <location>
        <begin position="215"/>
        <end position="225"/>
    </location>
</feature>
<dbReference type="SUPFAM" id="SSF49879">
    <property type="entry name" value="SMAD/FHA domain"/>
    <property type="match status" value="1"/>
</dbReference>
<feature type="compositionally biased region" description="Low complexity" evidence="4">
    <location>
        <begin position="252"/>
        <end position="267"/>
    </location>
</feature>
<dbReference type="GO" id="GO:0043565">
    <property type="term" value="F:sequence-specific DNA binding"/>
    <property type="evidence" value="ECO:0007669"/>
    <property type="project" value="InterPro"/>
</dbReference>
<dbReference type="SMART" id="SM00339">
    <property type="entry name" value="FH"/>
    <property type="match status" value="1"/>
</dbReference>
<dbReference type="GO" id="GO:0003700">
    <property type="term" value="F:DNA-binding transcription factor activity"/>
    <property type="evidence" value="ECO:0007669"/>
    <property type="project" value="InterPro"/>
</dbReference>
<proteinExistence type="predicted"/>
<feature type="compositionally biased region" description="Low complexity" evidence="4">
    <location>
        <begin position="796"/>
        <end position="807"/>
    </location>
</feature>
<dbReference type="Pfam" id="PF00250">
    <property type="entry name" value="Forkhead"/>
    <property type="match status" value="1"/>
</dbReference>
<feature type="compositionally biased region" description="Low complexity" evidence="4">
    <location>
        <begin position="1293"/>
        <end position="1334"/>
    </location>
</feature>
<feature type="compositionally biased region" description="Polar residues" evidence="4">
    <location>
        <begin position="723"/>
        <end position="737"/>
    </location>
</feature>
<name>A0AAN7GQY1_9PEZI</name>
<dbReference type="PANTHER" id="PTHR21712:SF29">
    <property type="entry name" value="PRE-RRNA-PROCESSING PROTEIN FHL1"/>
    <property type="match status" value="1"/>
</dbReference>
<dbReference type="InterPro" id="IPR008984">
    <property type="entry name" value="SMAD_FHA_dom_sf"/>
</dbReference>
<gene>
    <name evidence="7" type="ORF">QBC38DRAFT_484487</name>
</gene>
<evidence type="ECO:0000259" key="5">
    <source>
        <dbReference type="PROSITE" id="PS50006"/>
    </source>
</evidence>
<dbReference type="PROSITE" id="PS50039">
    <property type="entry name" value="FORK_HEAD_3"/>
    <property type="match status" value="1"/>
</dbReference>
<feature type="DNA-binding region" description="Fork-head" evidence="3">
    <location>
        <begin position="635"/>
        <end position="696"/>
    </location>
</feature>
<feature type="domain" description="FHA" evidence="5">
    <location>
        <begin position="310"/>
        <end position="357"/>
    </location>
</feature>
<feature type="domain" description="Fork-head" evidence="6">
    <location>
        <begin position="635"/>
        <end position="696"/>
    </location>
</feature>
<feature type="region of interest" description="Disordered" evidence="4">
    <location>
        <begin position="1263"/>
        <end position="1412"/>
    </location>
</feature>
<feature type="compositionally biased region" description="Low complexity" evidence="4">
    <location>
        <begin position="1569"/>
        <end position="1586"/>
    </location>
</feature>
<organism evidence="7 8">
    <name type="scientific">Podospora fimiseda</name>
    <dbReference type="NCBI Taxonomy" id="252190"/>
    <lineage>
        <taxon>Eukaryota</taxon>
        <taxon>Fungi</taxon>
        <taxon>Dikarya</taxon>
        <taxon>Ascomycota</taxon>
        <taxon>Pezizomycotina</taxon>
        <taxon>Sordariomycetes</taxon>
        <taxon>Sordariomycetidae</taxon>
        <taxon>Sordariales</taxon>
        <taxon>Podosporaceae</taxon>
        <taxon>Podospora</taxon>
    </lineage>
</organism>
<dbReference type="SUPFAM" id="SSF46785">
    <property type="entry name" value="Winged helix' DNA-binding domain"/>
    <property type="match status" value="1"/>
</dbReference>
<protein>
    <submittedName>
        <fullName evidence="7">Uncharacterized protein</fullName>
    </submittedName>
</protein>
<feature type="compositionally biased region" description="Polar residues" evidence="4">
    <location>
        <begin position="1518"/>
        <end position="1538"/>
    </location>
</feature>
<feature type="compositionally biased region" description="Low complexity" evidence="4">
    <location>
        <begin position="542"/>
        <end position="551"/>
    </location>
</feature>
<keyword evidence="8" id="KW-1185">Reference proteome</keyword>
<feature type="compositionally biased region" description="Polar residues" evidence="4">
    <location>
        <begin position="1391"/>
        <end position="1411"/>
    </location>
</feature>
<feature type="region of interest" description="Disordered" evidence="4">
    <location>
        <begin position="713"/>
        <end position="920"/>
    </location>
</feature>
<evidence type="ECO:0000256" key="1">
    <source>
        <dbReference type="ARBA" id="ARBA00023125"/>
    </source>
</evidence>
<feature type="region of interest" description="Disordered" evidence="4">
    <location>
        <begin position="1433"/>
        <end position="1467"/>
    </location>
</feature>
<comment type="subcellular location">
    <subcellularLocation>
        <location evidence="3">Nucleus</location>
    </subcellularLocation>
</comment>
<feature type="compositionally biased region" description="Pro residues" evidence="4">
    <location>
        <begin position="872"/>
        <end position="882"/>
    </location>
</feature>
<dbReference type="Gene3D" id="2.60.200.20">
    <property type="match status" value="1"/>
</dbReference>
<evidence type="ECO:0000256" key="4">
    <source>
        <dbReference type="SAM" id="MobiDB-lite"/>
    </source>
</evidence>
<dbReference type="InterPro" id="IPR036388">
    <property type="entry name" value="WH-like_DNA-bd_sf"/>
</dbReference>
<dbReference type="GO" id="GO:0005634">
    <property type="term" value="C:nucleus"/>
    <property type="evidence" value="ECO:0007669"/>
    <property type="project" value="UniProtKB-SubCell"/>
</dbReference>
<reference evidence="7" key="1">
    <citation type="journal article" date="2023" name="Mol. Phylogenet. Evol.">
        <title>Genome-scale phylogeny and comparative genomics of the fungal order Sordariales.</title>
        <authorList>
            <person name="Hensen N."/>
            <person name="Bonometti L."/>
            <person name="Westerberg I."/>
            <person name="Brannstrom I.O."/>
            <person name="Guillou S."/>
            <person name="Cros-Aarteil S."/>
            <person name="Calhoun S."/>
            <person name="Haridas S."/>
            <person name="Kuo A."/>
            <person name="Mondo S."/>
            <person name="Pangilinan J."/>
            <person name="Riley R."/>
            <person name="LaButti K."/>
            <person name="Andreopoulos B."/>
            <person name="Lipzen A."/>
            <person name="Chen C."/>
            <person name="Yan M."/>
            <person name="Daum C."/>
            <person name="Ng V."/>
            <person name="Clum A."/>
            <person name="Steindorff A."/>
            <person name="Ohm R.A."/>
            <person name="Martin F."/>
            <person name="Silar P."/>
            <person name="Natvig D.O."/>
            <person name="Lalanne C."/>
            <person name="Gautier V."/>
            <person name="Ament-Velasquez S.L."/>
            <person name="Kruys A."/>
            <person name="Hutchinson M.I."/>
            <person name="Powell A.J."/>
            <person name="Barry K."/>
            <person name="Miller A.N."/>
            <person name="Grigoriev I.V."/>
            <person name="Debuchy R."/>
            <person name="Gladieux P."/>
            <person name="Hiltunen Thoren M."/>
            <person name="Johannesson H."/>
        </authorList>
    </citation>
    <scope>NUCLEOTIDE SEQUENCE</scope>
    <source>
        <strain evidence="7">CBS 990.96</strain>
    </source>
</reference>
<feature type="compositionally biased region" description="Pro residues" evidence="4">
    <location>
        <begin position="1377"/>
        <end position="1390"/>
    </location>
</feature>
<dbReference type="PROSITE" id="PS50006">
    <property type="entry name" value="FHA_DOMAIN"/>
    <property type="match status" value="1"/>
</dbReference>
<dbReference type="InterPro" id="IPR036390">
    <property type="entry name" value="WH_DNA-bd_sf"/>
</dbReference>
<feature type="compositionally biased region" description="Low complexity" evidence="4">
    <location>
        <begin position="817"/>
        <end position="833"/>
    </location>
</feature>
<feature type="compositionally biased region" description="Polar residues" evidence="4">
    <location>
        <begin position="763"/>
        <end position="778"/>
    </location>
</feature>
<feature type="region of interest" description="Disordered" evidence="4">
    <location>
        <begin position="391"/>
        <end position="634"/>
    </location>
</feature>
<sequence>MTSSVLDGVGDMQSPAPPAFSPLTDPAPDSGNREPSVHNDAMLDQPQPEPAYSAWPEDVDIHPDLLEDDPDLNMDGIQMAGPFYPTPTLNTIMPTQTPADTSLIMYLASLAAASIQQPSTVTPSQVSRTAAIDLNPLLAASTVPPVQAHSDAPLESFAKLEFADCRFEMTTYAVIIGRDQGAMKQALRDEKRLKEYQQRVEEHRQMGLPPPSPPTQENAKFSKSYVSAEGGMLGPASDGASDRPAKRRKLRSPASSPGPGQEQQGSGTAMADQFEAAEKNKLLNRQYIAAHAPATSLDVSALRGDPEYTPFIGIHSPGPNIASNTKGISRQHMRIQYDKDEGVFRAIPLHKNGFFVNEDHCKGQPVVLKSGDRIQIKDVIFIFSIPGAKRKEKPEEENVPKNRRYSEGGKEMSFEFEDSRDVDRSSVSIDEDDEEELEAEEVDKKLNKAASKEPSKEIAHEAMYDSDSDLSELEDDMVEPMDEDVVETIEQDSENQPQPFIKPEDMTPEMLAQVNSIPKRRGPGRPPKNGIMSKREERILRKQQQALAKQNQPPPPPGEPAPKRKVGRPRKHPLPEDAEDRPEKRKYKPRTKKNGEEGGEASDPEKGPEKRKREKPKTPPLTLNREDYTEEQLQKPNKNYGVLIDEVLSAAPEGLTLKQIYKRIQQKYPYYYFQVDTRGWESSVRHNLIGNVAFQKDIVNHIWKRVPGVDIDQGKKRKAASPDHSTSIHTFGQQHYQTPGVPPGQMFHAEAGVQHGYGPGGVPQQNPGFSAMQGQVNLGQHPHQHLSGHPVTSGAQQQQQQQQQQPQRPTYPTTASPPQGQTQTQTLGYGQQPAASRQLPPNPQTPGYHSPYGSRPPPPASAPQHAAVPQNPSRPGPPPHTGPSPYNGLPRVSSTMSLSGTPTAARPGPQPAPVNHVPPELKPVVSPELALYINNFKQTTTETLLNKTLQGKMSEVQMIVMSVIARGLGLTAKSIIPEREPLEKIVLGVFINSCNNKFKATGTLHPNLVKDLVSAMTKLTAMLGPKIKSTLNAERLVLSAITRVLGLSDKSWIPNSELYETSEGLLMDNIKTIVIAHQKAVAGLSSQPIARQAWTAAAVPGQNIPQTAARTGSGTPVQTRPMAPIAPHPQSQPTVQQAAPVRTVAPAAPTVYSPTPHALAHSLAAKSQAATAQGTQPVQIQGQVQTQRAQIQQAPPVQPKPTQAAVPQVTQALPAQVPSQVVSSPQVAQALPASMRPVQTATVQTATVQSAVQSVAQTAARQGSVQSMPANTTAQTIPHPQPGVQSVSTSARTPPVQAAAPTQMAPAPAAPTQPVAQPAAQTPALPTTQPTAQASSPAPVQATSQSVSQPSHQSIPPARPSPAPVQAAAQAMSQPNDQPPVHPRPWPVPPTQSRAQPSSGSATPVQAQVQSPVAAPSRLTGFAGLPPKPLVPAPGLAPISPSVNQNPTPATATGPPSVPTGAGPAIYTNSSAITQASQPVSRPPSAHNQVQNLNQAVSSVPSISTQTPPQNAARPANTAVQGQQNRSILQNTTASTPGTAAIMPNQVAPTTAPVTSIMAGSPSNSGRNPATGAPAPVPTATATAAR</sequence>
<feature type="compositionally biased region" description="Acidic residues" evidence="4">
    <location>
        <begin position="429"/>
        <end position="441"/>
    </location>
</feature>
<feature type="region of interest" description="Disordered" evidence="4">
    <location>
        <begin position="1501"/>
        <end position="1586"/>
    </location>
</feature>
<evidence type="ECO:0000256" key="3">
    <source>
        <dbReference type="PROSITE-ProRule" id="PRU00089"/>
    </source>
</evidence>
<feature type="compositionally biased region" description="Polar residues" evidence="4">
    <location>
        <begin position="892"/>
        <end position="902"/>
    </location>
</feature>
<feature type="compositionally biased region" description="Basic and acidic residues" evidence="4">
    <location>
        <begin position="392"/>
        <end position="424"/>
    </location>
</feature>
<dbReference type="PANTHER" id="PTHR21712">
    <property type="entry name" value="PRE-RRNA-PROCESSING PROTEIN FHL1"/>
    <property type="match status" value="1"/>
</dbReference>
<dbReference type="Gene3D" id="1.10.10.10">
    <property type="entry name" value="Winged helix-like DNA-binding domain superfamily/Winged helix DNA-binding domain"/>
    <property type="match status" value="1"/>
</dbReference>
<dbReference type="InterPro" id="IPR001766">
    <property type="entry name" value="Fork_head_dom"/>
</dbReference>
<evidence type="ECO:0000313" key="7">
    <source>
        <dbReference type="EMBL" id="KAK4224881.1"/>
    </source>
</evidence>
<feature type="compositionally biased region" description="Acidic residues" evidence="4">
    <location>
        <begin position="464"/>
        <end position="493"/>
    </location>
</feature>
<feature type="region of interest" description="Disordered" evidence="4">
    <location>
        <begin position="199"/>
        <end position="270"/>
    </location>
</feature>
<feature type="compositionally biased region" description="Polar residues" evidence="4">
    <location>
        <begin position="1335"/>
        <end position="1352"/>
    </location>
</feature>
<feature type="region of interest" description="Disordered" evidence="4">
    <location>
        <begin position="1"/>
        <end position="56"/>
    </location>
</feature>
<feature type="compositionally biased region" description="Polar residues" evidence="4">
    <location>
        <begin position="1441"/>
        <end position="1451"/>
    </location>
</feature>
<dbReference type="InterPro" id="IPR045178">
    <property type="entry name" value="Fhl1/FHA1"/>
</dbReference>
<reference evidence="7" key="2">
    <citation type="submission" date="2023-05" db="EMBL/GenBank/DDBJ databases">
        <authorList>
            <consortium name="Lawrence Berkeley National Laboratory"/>
            <person name="Steindorff A."/>
            <person name="Hensen N."/>
            <person name="Bonometti L."/>
            <person name="Westerberg I."/>
            <person name="Brannstrom I.O."/>
            <person name="Guillou S."/>
            <person name="Cros-Aarteil S."/>
            <person name="Calhoun S."/>
            <person name="Haridas S."/>
            <person name="Kuo A."/>
            <person name="Mondo S."/>
            <person name="Pangilinan J."/>
            <person name="Riley R."/>
            <person name="Labutti K."/>
            <person name="Andreopoulos B."/>
            <person name="Lipzen A."/>
            <person name="Chen C."/>
            <person name="Yanf M."/>
            <person name="Daum C."/>
            <person name="Ng V."/>
            <person name="Clum A."/>
            <person name="Ohm R."/>
            <person name="Martin F."/>
            <person name="Silar P."/>
            <person name="Natvig D."/>
            <person name="Lalanne C."/>
            <person name="Gautier V."/>
            <person name="Ament-Velasquez S.L."/>
            <person name="Kruys A."/>
            <person name="Hutchinson M.I."/>
            <person name="Powell A.J."/>
            <person name="Barry K."/>
            <person name="Miller A.N."/>
            <person name="Grigoriev I.V."/>
            <person name="Debuchy R."/>
            <person name="Gladieux P."/>
            <person name="Thoren M.H."/>
            <person name="Johannesson H."/>
        </authorList>
    </citation>
    <scope>NUCLEOTIDE SEQUENCE</scope>
    <source>
        <strain evidence="7">CBS 990.96</strain>
    </source>
</reference>
<feature type="compositionally biased region" description="Basic residues" evidence="4">
    <location>
        <begin position="563"/>
        <end position="572"/>
    </location>
</feature>
<keyword evidence="2 3" id="KW-0539">Nucleus</keyword>
<comment type="caution">
    <text evidence="7">The sequence shown here is derived from an EMBL/GenBank/DDBJ whole genome shotgun (WGS) entry which is preliminary data.</text>
</comment>
<keyword evidence="1 3" id="KW-0238">DNA-binding</keyword>
<feature type="compositionally biased region" description="Polar residues" evidence="4">
    <location>
        <begin position="1501"/>
        <end position="1510"/>
    </location>
</feature>
<evidence type="ECO:0000313" key="8">
    <source>
        <dbReference type="Proteomes" id="UP001301958"/>
    </source>
</evidence>
<evidence type="ECO:0000259" key="6">
    <source>
        <dbReference type="PROSITE" id="PS50039"/>
    </source>
</evidence>
<dbReference type="Proteomes" id="UP001301958">
    <property type="component" value="Unassembled WGS sequence"/>
</dbReference>
<evidence type="ECO:0000256" key="2">
    <source>
        <dbReference type="ARBA" id="ARBA00023242"/>
    </source>
</evidence>
<feature type="compositionally biased region" description="Low complexity" evidence="4">
    <location>
        <begin position="1364"/>
        <end position="1375"/>
    </location>
</feature>
<dbReference type="InterPro" id="IPR000253">
    <property type="entry name" value="FHA_dom"/>
</dbReference>
<dbReference type="EMBL" id="MU865381">
    <property type="protein sequence ID" value="KAK4224881.1"/>
    <property type="molecule type" value="Genomic_DNA"/>
</dbReference>
<dbReference type="Pfam" id="PF00498">
    <property type="entry name" value="FHA"/>
    <property type="match status" value="1"/>
</dbReference>
<dbReference type="GO" id="GO:0060962">
    <property type="term" value="P:regulation of ribosomal protein gene transcription by RNA polymerase II"/>
    <property type="evidence" value="ECO:0007669"/>
    <property type="project" value="InterPro"/>
</dbReference>
<feature type="compositionally biased region" description="Basic and acidic residues" evidence="4">
    <location>
        <begin position="442"/>
        <end position="463"/>
    </location>
</feature>
<feature type="compositionally biased region" description="Polar residues" evidence="4">
    <location>
        <begin position="1263"/>
        <end position="1292"/>
    </location>
</feature>